<proteinExistence type="predicted"/>
<dbReference type="CDD" id="cd13426">
    <property type="entry name" value="Peptidase_G1"/>
    <property type="match status" value="1"/>
</dbReference>
<sequence>MRHFAALLLSACLASQVAAQLELKQFSFKVEATFKGKPIPQSEIKLERIDTKKNAPSTVKLLPDKAKAEVDPIVRKRANPTAASANWCGAVNHATNANQIKLIHAYFQHPTCTKRTGVTQYPQAVAAWAGIDGDTWTSALLQSGTVCKIDNSTGIVRNEAWWQWLPNGAYTISSLPVAANDWFELTINTTSSTSAKITLSNISQGYAYTITINNGQALGRIDADWVVERPYYGSGLSGFASFTDVWFQDAYATRVSGSLGILGSTQLQMAPSLCASSEYDNANQVSWSL</sequence>
<dbReference type="Gene3D" id="2.60.120.700">
    <property type="entry name" value="Peptidase G1"/>
    <property type="match status" value="1"/>
</dbReference>
<feature type="chain" id="PRO_5043474247" evidence="2">
    <location>
        <begin position="20"/>
        <end position="289"/>
    </location>
</feature>
<feature type="signal peptide" evidence="2">
    <location>
        <begin position="1"/>
        <end position="19"/>
    </location>
</feature>
<keyword evidence="4" id="KW-1185">Reference proteome</keyword>
<dbReference type="InterPro" id="IPR013320">
    <property type="entry name" value="ConA-like_dom_sf"/>
</dbReference>
<organism evidence="3 4">
    <name type="scientific">Podospora aff. communis PSN243</name>
    <dbReference type="NCBI Taxonomy" id="3040156"/>
    <lineage>
        <taxon>Eukaryota</taxon>
        <taxon>Fungi</taxon>
        <taxon>Dikarya</taxon>
        <taxon>Ascomycota</taxon>
        <taxon>Pezizomycotina</taxon>
        <taxon>Sordariomycetes</taxon>
        <taxon>Sordariomycetidae</taxon>
        <taxon>Sordariales</taxon>
        <taxon>Podosporaceae</taxon>
        <taxon>Podospora</taxon>
    </lineage>
</organism>
<comment type="caution">
    <text evidence="3">The sequence shown here is derived from an EMBL/GenBank/DDBJ whole genome shotgun (WGS) entry which is preliminary data.</text>
</comment>
<protein>
    <submittedName>
        <fullName evidence="3">Concanavalin A-like lectin/glucanase domain-containing protein</fullName>
    </submittedName>
</protein>
<dbReference type="PANTHER" id="PTHR37536">
    <property type="entry name" value="PUTATIVE (AFU_ORTHOLOGUE AFUA_3G02970)-RELATED"/>
    <property type="match status" value="1"/>
</dbReference>
<accession>A0AAV9GNI7</accession>
<keyword evidence="2" id="KW-0732">Signal</keyword>
<dbReference type="Pfam" id="PF01828">
    <property type="entry name" value="Peptidase_A4"/>
    <property type="match status" value="1"/>
</dbReference>
<evidence type="ECO:0000256" key="2">
    <source>
        <dbReference type="SAM" id="SignalP"/>
    </source>
</evidence>
<evidence type="ECO:0000313" key="4">
    <source>
        <dbReference type="Proteomes" id="UP001321760"/>
    </source>
</evidence>
<dbReference type="PANTHER" id="PTHR37536:SF1">
    <property type="entry name" value="ASPERGILLOPEPSIN, PUTAITVE (AFU_ORTHOLOGUE AFUA_7G01200)"/>
    <property type="match status" value="1"/>
</dbReference>
<reference evidence="3" key="1">
    <citation type="journal article" date="2023" name="Mol. Phylogenet. Evol.">
        <title>Genome-scale phylogeny and comparative genomics of the fungal order Sordariales.</title>
        <authorList>
            <person name="Hensen N."/>
            <person name="Bonometti L."/>
            <person name="Westerberg I."/>
            <person name="Brannstrom I.O."/>
            <person name="Guillou S."/>
            <person name="Cros-Aarteil S."/>
            <person name="Calhoun S."/>
            <person name="Haridas S."/>
            <person name="Kuo A."/>
            <person name="Mondo S."/>
            <person name="Pangilinan J."/>
            <person name="Riley R."/>
            <person name="LaButti K."/>
            <person name="Andreopoulos B."/>
            <person name="Lipzen A."/>
            <person name="Chen C."/>
            <person name="Yan M."/>
            <person name="Daum C."/>
            <person name="Ng V."/>
            <person name="Clum A."/>
            <person name="Steindorff A."/>
            <person name="Ohm R.A."/>
            <person name="Martin F."/>
            <person name="Silar P."/>
            <person name="Natvig D.O."/>
            <person name="Lalanne C."/>
            <person name="Gautier V."/>
            <person name="Ament-Velasquez S.L."/>
            <person name="Kruys A."/>
            <person name="Hutchinson M.I."/>
            <person name="Powell A.J."/>
            <person name="Barry K."/>
            <person name="Miller A.N."/>
            <person name="Grigoriev I.V."/>
            <person name="Debuchy R."/>
            <person name="Gladieux P."/>
            <person name="Hiltunen Thoren M."/>
            <person name="Johannesson H."/>
        </authorList>
    </citation>
    <scope>NUCLEOTIDE SEQUENCE</scope>
    <source>
        <strain evidence="3">PSN243</strain>
    </source>
</reference>
<dbReference type="AlphaFoldDB" id="A0AAV9GNI7"/>
<name>A0AAV9GNI7_9PEZI</name>
<evidence type="ECO:0000256" key="1">
    <source>
        <dbReference type="PIRSR" id="PIRSR600250-50"/>
    </source>
</evidence>
<dbReference type="EMBL" id="MU865936">
    <property type="protein sequence ID" value="KAK4449594.1"/>
    <property type="molecule type" value="Genomic_DNA"/>
</dbReference>
<dbReference type="InterPro" id="IPR000250">
    <property type="entry name" value="Peptidase_G1"/>
</dbReference>
<dbReference type="GO" id="GO:0070007">
    <property type="term" value="F:glutamic-type endopeptidase activity"/>
    <property type="evidence" value="ECO:0007669"/>
    <property type="project" value="InterPro"/>
</dbReference>
<evidence type="ECO:0000313" key="3">
    <source>
        <dbReference type="EMBL" id="KAK4449594.1"/>
    </source>
</evidence>
<feature type="active site" description="Proton acceptor" evidence="1">
    <location>
        <position position="228"/>
    </location>
</feature>
<dbReference type="InterPro" id="IPR038656">
    <property type="entry name" value="Peptidase_G1_sf"/>
</dbReference>
<gene>
    <name evidence="3" type="ORF">QBC34DRAFT_86609</name>
</gene>
<dbReference type="PRINTS" id="PR00977">
    <property type="entry name" value="SCYTLDPTASE"/>
</dbReference>
<reference evidence="3" key="2">
    <citation type="submission" date="2023-05" db="EMBL/GenBank/DDBJ databases">
        <authorList>
            <consortium name="Lawrence Berkeley National Laboratory"/>
            <person name="Steindorff A."/>
            <person name="Hensen N."/>
            <person name="Bonometti L."/>
            <person name="Westerberg I."/>
            <person name="Brannstrom I.O."/>
            <person name="Guillou S."/>
            <person name="Cros-Aarteil S."/>
            <person name="Calhoun S."/>
            <person name="Haridas S."/>
            <person name="Kuo A."/>
            <person name="Mondo S."/>
            <person name="Pangilinan J."/>
            <person name="Riley R."/>
            <person name="Labutti K."/>
            <person name="Andreopoulos B."/>
            <person name="Lipzen A."/>
            <person name="Chen C."/>
            <person name="Yanf M."/>
            <person name="Daum C."/>
            <person name="Ng V."/>
            <person name="Clum A."/>
            <person name="Ohm R."/>
            <person name="Martin F."/>
            <person name="Silar P."/>
            <person name="Natvig D."/>
            <person name="Lalanne C."/>
            <person name="Gautier V."/>
            <person name="Ament-Velasquez S.L."/>
            <person name="Kruys A."/>
            <person name="Hutchinson M.I."/>
            <person name="Powell A.J."/>
            <person name="Barry K."/>
            <person name="Miller A.N."/>
            <person name="Grigoriev I.V."/>
            <person name="Debuchy R."/>
            <person name="Gladieux P."/>
            <person name="Thoren M.H."/>
            <person name="Johannesson H."/>
        </authorList>
    </citation>
    <scope>NUCLEOTIDE SEQUENCE</scope>
    <source>
        <strain evidence="3">PSN243</strain>
    </source>
</reference>
<dbReference type="SUPFAM" id="SSF49899">
    <property type="entry name" value="Concanavalin A-like lectins/glucanases"/>
    <property type="match status" value="1"/>
</dbReference>
<dbReference type="Proteomes" id="UP001321760">
    <property type="component" value="Unassembled WGS sequence"/>
</dbReference>
<dbReference type="GO" id="GO:0006508">
    <property type="term" value="P:proteolysis"/>
    <property type="evidence" value="ECO:0007669"/>
    <property type="project" value="InterPro"/>
</dbReference>